<gene>
    <name evidence="9" type="ORF">HA338_03730</name>
</gene>
<dbReference type="PANTHER" id="PTHR43366">
    <property type="entry name" value="PYRUVATE SYNTHASE SUBUNIT PORC"/>
    <property type="match status" value="1"/>
</dbReference>
<evidence type="ECO:0000313" key="10">
    <source>
        <dbReference type="Proteomes" id="UP000600774"/>
    </source>
</evidence>
<dbReference type="InterPro" id="IPR019752">
    <property type="entry name" value="Pyrv/ketoisovalerate_OxRed_cat"/>
</dbReference>
<keyword evidence="9" id="KW-0670">Pyruvate</keyword>
<evidence type="ECO:0000256" key="6">
    <source>
        <dbReference type="ARBA" id="ARBA00044815"/>
    </source>
</evidence>
<dbReference type="GeneID" id="1471926"/>
<dbReference type="EC" id="1.2.7.1" evidence="2"/>
<protein>
    <recommendedName>
        <fullName evidence="3">Pyruvate synthase subunit PorC</fullName>
        <ecNumber evidence="2">1.2.7.1</ecNumber>
    </recommendedName>
    <alternativeName>
        <fullName evidence="6">Pyruvate oxidoreductase gamma chain</fullName>
    </alternativeName>
    <alternativeName>
        <fullName evidence="5">Pyruvic-ferredoxin oxidoreductase subunit gamma</fullName>
    </alternativeName>
</protein>
<dbReference type="NCBIfam" id="NF006321">
    <property type="entry name" value="PRK08534.1"/>
    <property type="match status" value="1"/>
</dbReference>
<dbReference type="NCBIfam" id="TIGR02175">
    <property type="entry name" value="PorC_KorC"/>
    <property type="match status" value="1"/>
</dbReference>
<dbReference type="SMR" id="A0A832S8H4"/>
<comment type="caution">
    <text evidence="9">The sequence shown here is derived from an EMBL/GenBank/DDBJ whole genome shotgun (WGS) entry which is preliminary data.</text>
</comment>
<dbReference type="Pfam" id="PF01558">
    <property type="entry name" value="POR"/>
    <property type="match status" value="1"/>
</dbReference>
<evidence type="ECO:0000256" key="7">
    <source>
        <dbReference type="ARBA" id="ARBA00049357"/>
    </source>
</evidence>
<proteinExistence type="predicted"/>
<dbReference type="Proteomes" id="UP000600774">
    <property type="component" value="Unassembled WGS sequence"/>
</dbReference>
<dbReference type="RefSeq" id="WP_011020093.1">
    <property type="nucleotide sequence ID" value="NZ_DUJU01000043.1"/>
</dbReference>
<dbReference type="InterPro" id="IPR053412">
    <property type="entry name" value="Pyruvate_synthase_PorC"/>
</dbReference>
<dbReference type="NCBIfam" id="NF040683">
    <property type="entry name" value="PorC_Meth_Thtga"/>
    <property type="match status" value="1"/>
</dbReference>
<dbReference type="InterPro" id="IPR051626">
    <property type="entry name" value="Oxidoreductase_gamma_subunit"/>
</dbReference>
<evidence type="ECO:0000259" key="8">
    <source>
        <dbReference type="Pfam" id="PF01558"/>
    </source>
</evidence>
<accession>A0A832S8H4</accession>
<comment type="catalytic activity">
    <reaction evidence="7">
        <text>2 oxidized [2Fe-2S]-[ferredoxin] + pyruvate + CoA = 2 reduced [2Fe-2S]-[ferredoxin] + acetyl-CoA + CO2 + H(+)</text>
        <dbReference type="Rhea" id="RHEA:12765"/>
        <dbReference type="Rhea" id="RHEA-COMP:10000"/>
        <dbReference type="Rhea" id="RHEA-COMP:10001"/>
        <dbReference type="ChEBI" id="CHEBI:15361"/>
        <dbReference type="ChEBI" id="CHEBI:15378"/>
        <dbReference type="ChEBI" id="CHEBI:16526"/>
        <dbReference type="ChEBI" id="CHEBI:33737"/>
        <dbReference type="ChEBI" id="CHEBI:33738"/>
        <dbReference type="ChEBI" id="CHEBI:57287"/>
        <dbReference type="ChEBI" id="CHEBI:57288"/>
        <dbReference type="EC" id="1.2.7.1"/>
    </reaction>
</comment>
<evidence type="ECO:0000256" key="5">
    <source>
        <dbReference type="ARBA" id="ARBA00044813"/>
    </source>
</evidence>
<dbReference type="GO" id="GO:0019164">
    <property type="term" value="F:pyruvate synthase activity"/>
    <property type="evidence" value="ECO:0007669"/>
    <property type="project" value="UniProtKB-EC"/>
</dbReference>
<reference evidence="9" key="1">
    <citation type="journal article" date="2020" name="bioRxiv">
        <title>A rank-normalized archaeal taxonomy based on genome phylogeny resolves widespread incomplete and uneven classifications.</title>
        <authorList>
            <person name="Rinke C."/>
            <person name="Chuvochina M."/>
            <person name="Mussig A.J."/>
            <person name="Chaumeil P.-A."/>
            <person name="Waite D.W."/>
            <person name="Whitman W.B."/>
            <person name="Parks D.H."/>
            <person name="Hugenholtz P."/>
        </authorList>
    </citation>
    <scope>NUCLEOTIDE SEQUENCE</scope>
    <source>
        <strain evidence="9">UBA8876</strain>
    </source>
</reference>
<dbReference type="InterPro" id="IPR002869">
    <property type="entry name" value="Pyrv_flavodox_OxRed_cen"/>
</dbReference>
<feature type="domain" description="Pyruvate/ketoisovalerate oxidoreductase catalytic" evidence="8">
    <location>
        <begin position="10"/>
        <end position="175"/>
    </location>
</feature>
<name>A0A832S8H4_9EURY</name>
<dbReference type="SUPFAM" id="SSF53323">
    <property type="entry name" value="Pyruvate-ferredoxin oxidoreductase, PFOR, domain III"/>
    <property type="match status" value="1"/>
</dbReference>
<dbReference type="Gene3D" id="3.40.920.10">
    <property type="entry name" value="Pyruvate-ferredoxin oxidoreductase, PFOR, domain III"/>
    <property type="match status" value="1"/>
</dbReference>
<keyword evidence="4" id="KW-0560">Oxidoreductase</keyword>
<dbReference type="InterPro" id="IPR011894">
    <property type="entry name" value="PorC_KorC"/>
</dbReference>
<comment type="subunit">
    <text evidence="1">Heterotetramer of one alpha, one beta, one delta and one gamma chain.</text>
</comment>
<evidence type="ECO:0000313" key="9">
    <source>
        <dbReference type="EMBL" id="HIH93173.1"/>
    </source>
</evidence>
<organism evidence="9 10">
    <name type="scientific">Methanosarcina acetivorans</name>
    <dbReference type="NCBI Taxonomy" id="2214"/>
    <lineage>
        <taxon>Archaea</taxon>
        <taxon>Methanobacteriati</taxon>
        <taxon>Methanobacteriota</taxon>
        <taxon>Stenosarchaea group</taxon>
        <taxon>Methanomicrobia</taxon>
        <taxon>Methanosarcinales</taxon>
        <taxon>Methanosarcinaceae</taxon>
        <taxon>Methanosarcina</taxon>
    </lineage>
</organism>
<dbReference type="OMA" id="WHSRAGQ"/>
<dbReference type="PANTHER" id="PTHR43366:SF1">
    <property type="entry name" value="PYRUVATE SYNTHASE SUBUNIT PORC"/>
    <property type="match status" value="1"/>
</dbReference>
<sequence>MKEIRIHGRGGQGSVTAAEMLSVAAFEDGKFSQAFPAFGVERRGAPVQAFTRLSDSPIRLRSQIYTPDYVIVQDATLLETVNVASGIKDDGIIIINTKEKPEDLKLDTKARVMTVDATKVAMDIIGLPIVNTVLLGAFAGATGEINVESIKKAVKDRFSGKVADKNAQAIQKAYELIRGEEA</sequence>
<evidence type="ECO:0000256" key="2">
    <source>
        <dbReference type="ARBA" id="ARBA00012822"/>
    </source>
</evidence>
<dbReference type="EMBL" id="DUJU01000043">
    <property type="protein sequence ID" value="HIH93173.1"/>
    <property type="molecule type" value="Genomic_DNA"/>
</dbReference>
<evidence type="ECO:0000256" key="3">
    <source>
        <dbReference type="ARBA" id="ARBA00019586"/>
    </source>
</evidence>
<dbReference type="AlphaFoldDB" id="A0A832S8H4"/>
<evidence type="ECO:0000256" key="1">
    <source>
        <dbReference type="ARBA" id="ARBA00011595"/>
    </source>
</evidence>
<evidence type="ECO:0000256" key="4">
    <source>
        <dbReference type="ARBA" id="ARBA00023002"/>
    </source>
</evidence>